<organism evidence="2">
    <name type="scientific">Proboscia inermis</name>
    <dbReference type="NCBI Taxonomy" id="420281"/>
    <lineage>
        <taxon>Eukaryota</taxon>
        <taxon>Sar</taxon>
        <taxon>Stramenopiles</taxon>
        <taxon>Ochrophyta</taxon>
        <taxon>Bacillariophyta</taxon>
        <taxon>Coscinodiscophyceae</taxon>
        <taxon>Rhizosoleniophycidae</taxon>
        <taxon>Rhizosoleniales</taxon>
        <taxon>Rhizosoleniaceae</taxon>
        <taxon>Proboscia</taxon>
    </lineage>
</organism>
<feature type="compositionally biased region" description="Gly residues" evidence="1">
    <location>
        <begin position="303"/>
        <end position="313"/>
    </location>
</feature>
<dbReference type="PROSITE" id="PS51450">
    <property type="entry name" value="LRR"/>
    <property type="match status" value="1"/>
</dbReference>
<dbReference type="InterPro" id="IPR001611">
    <property type="entry name" value="Leu-rich_rpt"/>
</dbReference>
<feature type="compositionally biased region" description="Low complexity" evidence="1">
    <location>
        <begin position="314"/>
        <end position="333"/>
    </location>
</feature>
<gene>
    <name evidence="2" type="ORF">PINE0816_LOCUS18046</name>
</gene>
<proteinExistence type="predicted"/>
<evidence type="ECO:0000313" key="2">
    <source>
        <dbReference type="EMBL" id="CAD8421890.1"/>
    </source>
</evidence>
<reference evidence="2" key="1">
    <citation type="submission" date="2021-01" db="EMBL/GenBank/DDBJ databases">
        <authorList>
            <person name="Corre E."/>
            <person name="Pelletier E."/>
            <person name="Niang G."/>
            <person name="Scheremetjew M."/>
            <person name="Finn R."/>
            <person name="Kale V."/>
            <person name="Holt S."/>
            <person name="Cochrane G."/>
            <person name="Meng A."/>
            <person name="Brown T."/>
            <person name="Cohen L."/>
        </authorList>
    </citation>
    <scope>NUCLEOTIDE SEQUENCE</scope>
    <source>
        <strain evidence="2">CCAP1064/1</strain>
    </source>
</reference>
<dbReference type="InterPro" id="IPR032675">
    <property type="entry name" value="LRR_dom_sf"/>
</dbReference>
<accession>A0A7S0CFX7</accession>
<dbReference type="PANTHER" id="PTHR45752">
    <property type="entry name" value="LEUCINE-RICH REPEAT-CONTAINING"/>
    <property type="match status" value="1"/>
</dbReference>
<feature type="region of interest" description="Disordered" evidence="1">
    <location>
        <begin position="275"/>
        <end position="346"/>
    </location>
</feature>
<dbReference type="AlphaFoldDB" id="A0A7S0CFX7"/>
<sequence length="346" mass="37174">MQGNRYPPACCCTTSKLAPFLQASAPIQPASILAARYVREHEMPAGSLPWRSRSKIHARGASCNMLESLPQLKYLEYLSLHDNQLTTLPELANCAVLHTLRLDRNPLPELPVLPPSLRVLHLEGCPLVGTLDQPENLPVQVRALPCLEDLQLPDGSHIGEFFRIPLPSLLRPILPGDLLPKIDGTESLYAPESQSNSTEEIKEKPCKILDSNAFNDQFFGGMGGMGMGMPSMFGKARGGGGGGGDPFTDPFRLFEQDFDDMQDVHDPREYMLDVHGRQSQSENSRSGGGHTSRQDPYSDPFYGGMGGMMGGMGSMMQPGGSWNGGFSSFSSSSFGGGGGGGEGGGK</sequence>
<name>A0A7S0CFX7_9STRA</name>
<dbReference type="PANTHER" id="PTHR45752:SF187">
    <property type="entry name" value="LEUCINE-RICH REPEAT AND IQ DOMAIN-CONTAINING PROTEIN 4"/>
    <property type="match status" value="1"/>
</dbReference>
<dbReference type="Pfam" id="PF00560">
    <property type="entry name" value="LRR_1"/>
    <property type="match status" value="1"/>
</dbReference>
<evidence type="ECO:0000256" key="1">
    <source>
        <dbReference type="SAM" id="MobiDB-lite"/>
    </source>
</evidence>
<dbReference type="SUPFAM" id="SSF52058">
    <property type="entry name" value="L domain-like"/>
    <property type="match status" value="1"/>
</dbReference>
<dbReference type="Gene3D" id="3.80.10.10">
    <property type="entry name" value="Ribonuclease Inhibitor"/>
    <property type="match status" value="1"/>
</dbReference>
<protein>
    <submittedName>
        <fullName evidence="2">Uncharacterized protein</fullName>
    </submittedName>
</protein>
<dbReference type="EMBL" id="HBEL01038868">
    <property type="protein sequence ID" value="CAD8421890.1"/>
    <property type="molecule type" value="Transcribed_RNA"/>
</dbReference>
<feature type="compositionally biased region" description="Gly residues" evidence="1">
    <location>
        <begin position="334"/>
        <end position="346"/>
    </location>
</feature>
<dbReference type="InterPro" id="IPR050715">
    <property type="entry name" value="LRR-SigEffector_domain"/>
</dbReference>